<protein>
    <recommendedName>
        <fullName evidence="4">DUF4283 domain-containing protein</fullName>
    </recommendedName>
</protein>
<dbReference type="EMBL" id="QGNW01002178">
    <property type="protein sequence ID" value="RVW24176.1"/>
    <property type="molecule type" value="Genomic_DNA"/>
</dbReference>
<gene>
    <name evidence="2" type="ORF">CK203_087044</name>
</gene>
<feature type="compositionally biased region" description="Basic and acidic residues" evidence="1">
    <location>
        <begin position="416"/>
        <end position="433"/>
    </location>
</feature>
<dbReference type="Proteomes" id="UP000288805">
    <property type="component" value="Unassembled WGS sequence"/>
</dbReference>
<name>A0A438CLT3_VITVI</name>
<comment type="caution">
    <text evidence="2">The sequence shown here is derived from an EMBL/GenBank/DDBJ whole genome shotgun (WGS) entry which is preliminary data.</text>
</comment>
<evidence type="ECO:0008006" key="4">
    <source>
        <dbReference type="Google" id="ProtNLM"/>
    </source>
</evidence>
<evidence type="ECO:0000313" key="2">
    <source>
        <dbReference type="EMBL" id="RVW24176.1"/>
    </source>
</evidence>
<evidence type="ECO:0000313" key="3">
    <source>
        <dbReference type="Proteomes" id="UP000288805"/>
    </source>
</evidence>
<dbReference type="AlphaFoldDB" id="A0A438CLT3"/>
<reference evidence="2 3" key="1">
    <citation type="journal article" date="2018" name="PLoS Genet.">
        <title>Population sequencing reveals clonal diversity and ancestral inbreeding in the grapevine cultivar Chardonnay.</title>
        <authorList>
            <person name="Roach M.J."/>
            <person name="Johnson D.L."/>
            <person name="Bohlmann J."/>
            <person name="van Vuuren H.J."/>
            <person name="Jones S.J."/>
            <person name="Pretorius I.S."/>
            <person name="Schmidt S.A."/>
            <person name="Borneman A.R."/>
        </authorList>
    </citation>
    <scope>NUCLEOTIDE SEQUENCE [LARGE SCALE GENOMIC DNA]</scope>
    <source>
        <strain evidence="3">cv. Chardonnay</strain>
        <tissue evidence="2">Leaf</tissue>
    </source>
</reference>
<sequence>MSDRRGGRCWFAVDSKSFEISMDVSGERLKGIIVEKSRGFTSWIRFGNLNLCCLLEGVEACCRGELVQRFVKSWDDGGRKFKLESRANEAGRFLLCSVVDSETKRGVFAYYRTGCRDGASEGKAKNSYVDAVKTREKKLREAIWLQLGEKDVLSGREFLDRCLVGRWGQSPVSAPDLSALGSWGRSLWNIRGGVKFARWNPKVGCSQNGEWVKDVRELQWARLLVKSEGLEWPSSLQVVVGYSCYAIQLWWEVQPEVSEVAPMIKNETGKEQEVRDDGGGDSRADFNVEKVQTHGQPAKVAMSCEVGKVAAEKIGKLSSLTLCRRGAEVDVARGSQQTVWEETTNFGPVTQVSLGRLGLSPPALNLTEITDEALMEEASRYTDCYTCSLFSLGKRDFSPSSTPSGRNGVSIATARDSNRGSGSEESREQFWAL</sequence>
<proteinExistence type="predicted"/>
<evidence type="ECO:0000256" key="1">
    <source>
        <dbReference type="SAM" id="MobiDB-lite"/>
    </source>
</evidence>
<organism evidence="2 3">
    <name type="scientific">Vitis vinifera</name>
    <name type="common">Grape</name>
    <dbReference type="NCBI Taxonomy" id="29760"/>
    <lineage>
        <taxon>Eukaryota</taxon>
        <taxon>Viridiplantae</taxon>
        <taxon>Streptophyta</taxon>
        <taxon>Embryophyta</taxon>
        <taxon>Tracheophyta</taxon>
        <taxon>Spermatophyta</taxon>
        <taxon>Magnoliopsida</taxon>
        <taxon>eudicotyledons</taxon>
        <taxon>Gunneridae</taxon>
        <taxon>Pentapetalae</taxon>
        <taxon>rosids</taxon>
        <taxon>Vitales</taxon>
        <taxon>Vitaceae</taxon>
        <taxon>Viteae</taxon>
        <taxon>Vitis</taxon>
    </lineage>
</organism>
<accession>A0A438CLT3</accession>
<feature type="region of interest" description="Disordered" evidence="1">
    <location>
        <begin position="399"/>
        <end position="433"/>
    </location>
</feature>